<dbReference type="SMART" id="SM00535">
    <property type="entry name" value="RIBOc"/>
    <property type="match status" value="1"/>
</dbReference>
<dbReference type="Pfam" id="PF00035">
    <property type="entry name" value="dsrm"/>
    <property type="match status" value="1"/>
</dbReference>
<evidence type="ECO:0000256" key="9">
    <source>
        <dbReference type="SAM" id="MobiDB-lite"/>
    </source>
</evidence>
<dbReference type="PROSITE" id="PS50137">
    <property type="entry name" value="DS_RBD"/>
    <property type="match status" value="1"/>
</dbReference>
<dbReference type="GO" id="GO:0005737">
    <property type="term" value="C:cytoplasm"/>
    <property type="evidence" value="ECO:0007669"/>
    <property type="project" value="UniProtKB-SubCell"/>
</dbReference>
<comment type="function">
    <text evidence="8">Digests double-stranded RNA. Involved in the processing of primary rRNA transcript to yield the immediate precursors to the large and small rRNAs (23S and 16S). Processes some mRNAs, and tRNAs when they are encoded in the rRNA operon. Processes pre-crRNA and tracrRNA of type II CRISPR loci if present in the organism.</text>
</comment>
<name>A0AAE3M4J7_9BACT</name>
<dbReference type="PANTHER" id="PTHR11207">
    <property type="entry name" value="RIBONUCLEASE III"/>
    <property type="match status" value="1"/>
</dbReference>
<dbReference type="Gene3D" id="3.30.160.20">
    <property type="match status" value="1"/>
</dbReference>
<feature type="active site" evidence="8">
    <location>
        <position position="133"/>
    </location>
</feature>
<gene>
    <name evidence="8 12" type="primary">rnc</name>
    <name evidence="12" type="ORF">OM075_08660</name>
</gene>
<dbReference type="Proteomes" id="UP001209229">
    <property type="component" value="Unassembled WGS sequence"/>
</dbReference>
<evidence type="ECO:0000313" key="12">
    <source>
        <dbReference type="EMBL" id="MCW3786535.1"/>
    </source>
</evidence>
<feature type="active site" evidence="8">
    <location>
        <position position="65"/>
    </location>
</feature>
<evidence type="ECO:0000256" key="4">
    <source>
        <dbReference type="ARBA" id="ARBA00022722"/>
    </source>
</evidence>
<dbReference type="InterPro" id="IPR014720">
    <property type="entry name" value="dsRBD_dom"/>
</dbReference>
<dbReference type="InterPro" id="IPR011907">
    <property type="entry name" value="RNase_III"/>
</dbReference>
<evidence type="ECO:0000313" key="13">
    <source>
        <dbReference type="Proteomes" id="UP001209229"/>
    </source>
</evidence>
<dbReference type="PROSITE" id="PS50142">
    <property type="entry name" value="RNASE_3_2"/>
    <property type="match status" value="1"/>
</dbReference>
<evidence type="ECO:0000256" key="3">
    <source>
        <dbReference type="ARBA" id="ARBA00022664"/>
    </source>
</evidence>
<dbReference type="SUPFAM" id="SSF69065">
    <property type="entry name" value="RNase III domain-like"/>
    <property type="match status" value="1"/>
</dbReference>
<dbReference type="InterPro" id="IPR000999">
    <property type="entry name" value="RNase_III_dom"/>
</dbReference>
<dbReference type="GO" id="GO:0006397">
    <property type="term" value="P:mRNA processing"/>
    <property type="evidence" value="ECO:0007669"/>
    <property type="project" value="UniProtKB-UniRule"/>
</dbReference>
<keyword evidence="13" id="KW-1185">Reference proteome</keyword>
<keyword evidence="6 8" id="KW-0378">Hydrolase</keyword>
<evidence type="ECO:0000256" key="6">
    <source>
        <dbReference type="ARBA" id="ARBA00022801"/>
    </source>
</evidence>
<feature type="region of interest" description="Disordered" evidence="9">
    <location>
        <begin position="217"/>
        <end position="247"/>
    </location>
</feature>
<dbReference type="SUPFAM" id="SSF54768">
    <property type="entry name" value="dsRNA-binding domain-like"/>
    <property type="match status" value="1"/>
</dbReference>
<dbReference type="CDD" id="cd10845">
    <property type="entry name" value="DSRM_RNAse_III_family"/>
    <property type="match status" value="1"/>
</dbReference>
<keyword evidence="7 8" id="KW-0694">RNA-binding</keyword>
<evidence type="ECO:0000256" key="1">
    <source>
        <dbReference type="ARBA" id="ARBA00000109"/>
    </source>
</evidence>
<evidence type="ECO:0000256" key="7">
    <source>
        <dbReference type="ARBA" id="ARBA00022884"/>
    </source>
</evidence>
<protein>
    <recommendedName>
        <fullName evidence="8">Ribonuclease 3</fullName>
        <ecNumber evidence="8">3.1.26.3</ecNumber>
    </recommendedName>
    <alternativeName>
        <fullName evidence="8">Ribonuclease III</fullName>
        <shortName evidence="8">RNase III</shortName>
    </alternativeName>
</protein>
<comment type="caution">
    <text evidence="12">The sequence shown here is derived from an EMBL/GenBank/DDBJ whole genome shotgun (WGS) entry which is preliminary data.</text>
</comment>
<keyword evidence="8" id="KW-0460">Magnesium</keyword>
<dbReference type="Pfam" id="PF14622">
    <property type="entry name" value="Ribonucleas_3_3"/>
    <property type="match status" value="1"/>
</dbReference>
<feature type="binding site" evidence="8">
    <location>
        <position position="61"/>
    </location>
    <ligand>
        <name>Mg(2+)</name>
        <dbReference type="ChEBI" id="CHEBI:18420"/>
    </ligand>
</feature>
<keyword evidence="8" id="KW-0699">rRNA-binding</keyword>
<sequence length="247" mass="27874">MIKILTQIIKLSSDRRKLYYLLKSITGIFPKELEVYELALIHKSAMIKADNGEIINNERLEFLGDAILGAIVAQELYNKYPTVNEGFLTKTRSKIVNRSFLNETALKLGLKDIISSQSRIALEKTNIMGDALEALIGAIFVDQGYKGCQKFITKKILVPYVNLNEITKHDTNFKSILIEWGQKHKHDIQFITDEIPDNCEHAPVFVSSVEVDNKVFGRGEGSSKKESQQNAAMEALQNVSLRKEDLS</sequence>
<dbReference type="SMART" id="SM00358">
    <property type="entry name" value="DSRM"/>
    <property type="match status" value="1"/>
</dbReference>
<evidence type="ECO:0000256" key="8">
    <source>
        <dbReference type="HAMAP-Rule" id="MF_00104"/>
    </source>
</evidence>
<dbReference type="CDD" id="cd00593">
    <property type="entry name" value="RIBOc"/>
    <property type="match status" value="1"/>
</dbReference>
<feature type="compositionally biased region" description="Basic and acidic residues" evidence="9">
    <location>
        <begin position="217"/>
        <end position="227"/>
    </location>
</feature>
<feature type="domain" description="DRBM" evidence="10">
    <location>
        <begin position="172"/>
        <end position="241"/>
    </location>
</feature>
<feature type="binding site" evidence="8">
    <location>
        <position position="133"/>
    </location>
    <ligand>
        <name>Mg(2+)</name>
        <dbReference type="ChEBI" id="CHEBI:18420"/>
    </ligand>
</feature>
<keyword evidence="4 8" id="KW-0540">Nuclease</keyword>
<comment type="catalytic activity">
    <reaction evidence="1 8">
        <text>Endonucleolytic cleavage to 5'-phosphomonoester.</text>
        <dbReference type="EC" id="3.1.26.3"/>
    </reaction>
</comment>
<evidence type="ECO:0000256" key="5">
    <source>
        <dbReference type="ARBA" id="ARBA00022759"/>
    </source>
</evidence>
<dbReference type="GO" id="GO:0046872">
    <property type="term" value="F:metal ion binding"/>
    <property type="evidence" value="ECO:0007669"/>
    <property type="project" value="UniProtKB-KW"/>
</dbReference>
<proteinExistence type="inferred from homology"/>
<comment type="subcellular location">
    <subcellularLocation>
        <location evidence="8">Cytoplasm</location>
    </subcellularLocation>
</comment>
<evidence type="ECO:0000256" key="2">
    <source>
        <dbReference type="ARBA" id="ARBA00010183"/>
    </source>
</evidence>
<keyword evidence="5 8" id="KW-0255">Endonuclease</keyword>
<evidence type="ECO:0000259" key="10">
    <source>
        <dbReference type="PROSITE" id="PS50137"/>
    </source>
</evidence>
<keyword evidence="8" id="KW-0819">tRNA processing</keyword>
<dbReference type="PANTHER" id="PTHR11207:SF0">
    <property type="entry name" value="RIBONUCLEASE 3"/>
    <property type="match status" value="1"/>
</dbReference>
<dbReference type="AlphaFoldDB" id="A0AAE3M4J7"/>
<dbReference type="PROSITE" id="PS00517">
    <property type="entry name" value="RNASE_3_1"/>
    <property type="match status" value="1"/>
</dbReference>
<comment type="cofactor">
    <cofactor evidence="8">
        <name>Mg(2+)</name>
        <dbReference type="ChEBI" id="CHEBI:18420"/>
    </cofactor>
</comment>
<feature type="domain" description="RNase III" evidence="11">
    <location>
        <begin position="11"/>
        <end position="144"/>
    </location>
</feature>
<comment type="similarity">
    <text evidence="2">Belongs to the ribonuclease III family.</text>
</comment>
<dbReference type="RefSeq" id="WP_301190100.1">
    <property type="nucleotide sequence ID" value="NZ_JAPDPJ010000015.1"/>
</dbReference>
<dbReference type="InterPro" id="IPR036389">
    <property type="entry name" value="RNase_III_sf"/>
</dbReference>
<dbReference type="GO" id="GO:0004525">
    <property type="term" value="F:ribonuclease III activity"/>
    <property type="evidence" value="ECO:0007669"/>
    <property type="project" value="UniProtKB-UniRule"/>
</dbReference>
<reference evidence="12" key="1">
    <citation type="submission" date="2022-10" db="EMBL/GenBank/DDBJ databases">
        <authorList>
            <person name="Yu W.X."/>
        </authorList>
    </citation>
    <scope>NUCLEOTIDE SEQUENCE</scope>
    <source>
        <strain evidence="12">AAT</strain>
    </source>
</reference>
<keyword evidence="8" id="KW-0698">rRNA processing</keyword>
<dbReference type="NCBIfam" id="TIGR02191">
    <property type="entry name" value="RNaseIII"/>
    <property type="match status" value="1"/>
</dbReference>
<keyword evidence="8" id="KW-0479">Metal-binding</keyword>
<dbReference type="HAMAP" id="MF_00104">
    <property type="entry name" value="RNase_III"/>
    <property type="match status" value="1"/>
</dbReference>
<comment type="subunit">
    <text evidence="8">Homodimer.</text>
</comment>
<dbReference type="Gene3D" id="1.10.1520.10">
    <property type="entry name" value="Ribonuclease III domain"/>
    <property type="match status" value="1"/>
</dbReference>
<evidence type="ECO:0000259" key="11">
    <source>
        <dbReference type="PROSITE" id="PS50142"/>
    </source>
</evidence>
<feature type="binding site" evidence="8">
    <location>
        <position position="130"/>
    </location>
    <ligand>
        <name>Mg(2+)</name>
        <dbReference type="ChEBI" id="CHEBI:18420"/>
    </ligand>
</feature>
<dbReference type="GO" id="GO:0008033">
    <property type="term" value="P:tRNA processing"/>
    <property type="evidence" value="ECO:0007669"/>
    <property type="project" value="UniProtKB-KW"/>
</dbReference>
<dbReference type="GO" id="GO:0006364">
    <property type="term" value="P:rRNA processing"/>
    <property type="evidence" value="ECO:0007669"/>
    <property type="project" value="UniProtKB-UniRule"/>
</dbReference>
<dbReference type="GO" id="GO:0010468">
    <property type="term" value="P:regulation of gene expression"/>
    <property type="evidence" value="ECO:0007669"/>
    <property type="project" value="TreeGrafter"/>
</dbReference>
<dbReference type="EMBL" id="JAPDPJ010000015">
    <property type="protein sequence ID" value="MCW3786535.1"/>
    <property type="molecule type" value="Genomic_DNA"/>
</dbReference>
<dbReference type="EC" id="3.1.26.3" evidence="8"/>
<keyword evidence="8" id="KW-0963">Cytoplasm</keyword>
<dbReference type="GO" id="GO:0019843">
    <property type="term" value="F:rRNA binding"/>
    <property type="evidence" value="ECO:0007669"/>
    <property type="project" value="UniProtKB-KW"/>
</dbReference>
<dbReference type="GO" id="GO:0003725">
    <property type="term" value="F:double-stranded RNA binding"/>
    <property type="evidence" value="ECO:0007669"/>
    <property type="project" value="TreeGrafter"/>
</dbReference>
<accession>A0AAE3M4J7</accession>
<keyword evidence="3 8" id="KW-0507">mRNA processing</keyword>
<organism evidence="12 13">
    <name type="scientific">Plebeiibacterium sediminum</name>
    <dbReference type="NCBI Taxonomy" id="2992112"/>
    <lineage>
        <taxon>Bacteria</taxon>
        <taxon>Pseudomonadati</taxon>
        <taxon>Bacteroidota</taxon>
        <taxon>Bacteroidia</taxon>
        <taxon>Marinilabiliales</taxon>
        <taxon>Marinilabiliaceae</taxon>
        <taxon>Plebeiibacterium</taxon>
    </lineage>
</organism>